<dbReference type="HAMAP" id="MF_01820">
    <property type="entry name" value="GTPase_RsgA"/>
    <property type="match status" value="1"/>
</dbReference>
<comment type="similarity">
    <text evidence="10">Belongs to the TRAFAC class YlqF/YawG GTPase family. RsgA subfamily.</text>
</comment>
<dbReference type="PROSITE" id="PS51721">
    <property type="entry name" value="G_CP"/>
    <property type="match status" value="1"/>
</dbReference>
<dbReference type="CDD" id="cd01854">
    <property type="entry name" value="YjeQ_EngC"/>
    <property type="match status" value="1"/>
</dbReference>
<evidence type="ECO:0000256" key="5">
    <source>
        <dbReference type="ARBA" id="ARBA00022741"/>
    </source>
</evidence>
<feature type="binding site" evidence="10">
    <location>
        <position position="288"/>
    </location>
    <ligand>
        <name>Zn(2+)</name>
        <dbReference type="ChEBI" id="CHEBI:29105"/>
    </ligand>
</feature>
<dbReference type="InterPro" id="IPR012340">
    <property type="entry name" value="NA-bd_OB-fold"/>
</dbReference>
<feature type="binding site" evidence="10">
    <location>
        <position position="281"/>
    </location>
    <ligand>
        <name>Zn(2+)</name>
        <dbReference type="ChEBI" id="CHEBI:29105"/>
    </ligand>
</feature>
<evidence type="ECO:0000313" key="13">
    <source>
        <dbReference type="EMBL" id="ACZ07181.1"/>
    </source>
</evidence>
<evidence type="ECO:0000256" key="10">
    <source>
        <dbReference type="HAMAP-Rule" id="MF_01820"/>
    </source>
</evidence>
<keyword evidence="1 10" id="KW-0963">Cytoplasm</keyword>
<dbReference type="PANTHER" id="PTHR32120">
    <property type="entry name" value="SMALL RIBOSOMAL SUBUNIT BIOGENESIS GTPASE RSGA"/>
    <property type="match status" value="1"/>
</dbReference>
<dbReference type="GO" id="GO:0003924">
    <property type="term" value="F:GTPase activity"/>
    <property type="evidence" value="ECO:0007669"/>
    <property type="project" value="UniProtKB-UniRule"/>
</dbReference>
<dbReference type="Gene3D" id="3.40.50.300">
    <property type="entry name" value="P-loop containing nucleotide triphosphate hydrolases"/>
    <property type="match status" value="1"/>
</dbReference>
<dbReference type="Gene3D" id="1.10.40.50">
    <property type="entry name" value="Probable gtpase engc, domain 3"/>
    <property type="match status" value="1"/>
</dbReference>
<keyword evidence="2 10" id="KW-0690">Ribosome biogenesis</keyword>
<keyword evidence="8 10" id="KW-0694">RNA-binding</keyword>
<dbReference type="HOGENOM" id="CLU_033617_0_1_0"/>
<evidence type="ECO:0000256" key="9">
    <source>
        <dbReference type="ARBA" id="ARBA00023134"/>
    </source>
</evidence>
<dbReference type="PROSITE" id="PS50936">
    <property type="entry name" value="ENGC_GTPASE"/>
    <property type="match status" value="1"/>
</dbReference>
<dbReference type="GO" id="GO:0019843">
    <property type="term" value="F:rRNA binding"/>
    <property type="evidence" value="ECO:0007669"/>
    <property type="project" value="UniProtKB-KW"/>
</dbReference>
<dbReference type="InterPro" id="IPR004881">
    <property type="entry name" value="Ribosome_biogen_GTPase_RsgA"/>
</dbReference>
<dbReference type="eggNOG" id="COG1162">
    <property type="taxonomic scope" value="Bacteria"/>
</dbReference>
<comment type="subcellular location">
    <subcellularLocation>
        <location evidence="10">Cytoplasm</location>
    </subcellularLocation>
</comment>
<reference evidence="14" key="1">
    <citation type="submission" date="2009-09" db="EMBL/GenBank/DDBJ databases">
        <title>The complete chromosome of Sebaldella termitidis ATCC 33386.</title>
        <authorList>
            <consortium name="US DOE Joint Genome Institute (JGI-PGF)"/>
            <person name="Lucas S."/>
            <person name="Copeland A."/>
            <person name="Lapidus A."/>
            <person name="Glavina del Rio T."/>
            <person name="Dalin E."/>
            <person name="Tice H."/>
            <person name="Bruce D."/>
            <person name="Goodwin L."/>
            <person name="Pitluck S."/>
            <person name="Kyrpides N."/>
            <person name="Mavromatis K."/>
            <person name="Ivanova N."/>
            <person name="Mikhailova N."/>
            <person name="Sims D."/>
            <person name="Meincke L."/>
            <person name="Brettin T."/>
            <person name="Detter J.C."/>
            <person name="Han C."/>
            <person name="Larimer F."/>
            <person name="Land M."/>
            <person name="Hauser L."/>
            <person name="Markowitz V."/>
            <person name="Cheng J.F."/>
            <person name="Hugenholtz P."/>
            <person name="Woyke T."/>
            <person name="Wu D."/>
            <person name="Eisen J.A."/>
        </authorList>
    </citation>
    <scope>NUCLEOTIDE SEQUENCE [LARGE SCALE GENOMIC DNA]</scope>
    <source>
        <strain evidence="14">ATCC 33386 / NCTC 11300</strain>
    </source>
</reference>
<keyword evidence="4 10" id="KW-0699">rRNA-binding</keyword>
<proteinExistence type="inferred from homology"/>
<dbReference type="NCBIfam" id="TIGR00157">
    <property type="entry name" value="ribosome small subunit-dependent GTPase A"/>
    <property type="match status" value="1"/>
</dbReference>
<dbReference type="Proteomes" id="UP000000845">
    <property type="component" value="Chromosome"/>
</dbReference>
<keyword evidence="5 10" id="KW-0547">Nucleotide-binding</keyword>
<evidence type="ECO:0000256" key="4">
    <source>
        <dbReference type="ARBA" id="ARBA00022730"/>
    </source>
</evidence>
<evidence type="ECO:0000259" key="12">
    <source>
        <dbReference type="PROSITE" id="PS51721"/>
    </source>
</evidence>
<evidence type="ECO:0000256" key="7">
    <source>
        <dbReference type="ARBA" id="ARBA00022833"/>
    </source>
</evidence>
<reference evidence="13 14" key="2">
    <citation type="journal article" date="2010" name="Stand. Genomic Sci.">
        <title>Complete genome sequence of Sebaldella termitidis type strain (NCTC 11300).</title>
        <authorList>
            <person name="Harmon-Smith M."/>
            <person name="Celia L."/>
            <person name="Chertkov O."/>
            <person name="Lapidus A."/>
            <person name="Copeland A."/>
            <person name="Glavina Del Rio T."/>
            <person name="Nolan M."/>
            <person name="Lucas S."/>
            <person name="Tice H."/>
            <person name="Cheng J.F."/>
            <person name="Han C."/>
            <person name="Detter J.C."/>
            <person name="Bruce D."/>
            <person name="Goodwin L."/>
            <person name="Pitluck S."/>
            <person name="Pati A."/>
            <person name="Liolios K."/>
            <person name="Ivanova N."/>
            <person name="Mavromatis K."/>
            <person name="Mikhailova N."/>
            <person name="Chen A."/>
            <person name="Palaniappan K."/>
            <person name="Land M."/>
            <person name="Hauser L."/>
            <person name="Chang Y.J."/>
            <person name="Jeffries C.D."/>
            <person name="Brettin T."/>
            <person name="Goker M."/>
            <person name="Beck B."/>
            <person name="Bristow J."/>
            <person name="Eisen J.A."/>
            <person name="Markowitz V."/>
            <person name="Hugenholtz P."/>
            <person name="Kyrpides N.C."/>
            <person name="Klenk H.P."/>
            <person name="Chen F."/>
        </authorList>
    </citation>
    <scope>NUCLEOTIDE SEQUENCE [LARGE SCALE GENOMIC DNA]</scope>
    <source>
        <strain evidence="14">ATCC 33386 / NCTC 11300</strain>
    </source>
</reference>
<evidence type="ECO:0000256" key="3">
    <source>
        <dbReference type="ARBA" id="ARBA00022723"/>
    </source>
</evidence>
<dbReference type="GO" id="GO:0005737">
    <property type="term" value="C:cytoplasm"/>
    <property type="evidence" value="ECO:0007669"/>
    <property type="project" value="UniProtKB-SubCell"/>
</dbReference>
<gene>
    <name evidence="10" type="primary">rsgA</name>
    <name evidence="13" type="ordered locus">Sterm_0297</name>
</gene>
<protein>
    <recommendedName>
        <fullName evidence="10">Small ribosomal subunit biogenesis GTPase RsgA</fullName>
        <ecNumber evidence="10">3.6.1.-</ecNumber>
    </recommendedName>
</protein>
<dbReference type="Pfam" id="PF03193">
    <property type="entry name" value="RsgA_GTPase"/>
    <property type="match status" value="1"/>
</dbReference>
<keyword evidence="3 10" id="KW-0479">Metal-binding</keyword>
<dbReference type="GO" id="GO:0042274">
    <property type="term" value="P:ribosomal small subunit biogenesis"/>
    <property type="evidence" value="ECO:0007669"/>
    <property type="project" value="UniProtKB-UniRule"/>
</dbReference>
<comment type="cofactor">
    <cofactor evidence="10">
        <name>Zn(2+)</name>
        <dbReference type="ChEBI" id="CHEBI:29105"/>
    </cofactor>
    <text evidence="10">Binds 1 zinc ion per subunit.</text>
</comment>
<dbReference type="AlphaFoldDB" id="D1ALR3"/>
<dbReference type="InterPro" id="IPR027417">
    <property type="entry name" value="P-loop_NTPase"/>
</dbReference>
<name>D1ALR3_SEBTE</name>
<dbReference type="PANTHER" id="PTHR32120:SF10">
    <property type="entry name" value="SMALL RIBOSOMAL SUBUNIT BIOGENESIS GTPASE RSGA"/>
    <property type="match status" value="1"/>
</dbReference>
<evidence type="ECO:0000256" key="6">
    <source>
        <dbReference type="ARBA" id="ARBA00022801"/>
    </source>
</evidence>
<feature type="domain" description="EngC GTPase" evidence="11">
    <location>
        <begin position="111"/>
        <end position="258"/>
    </location>
</feature>
<keyword evidence="9 10" id="KW-0342">GTP-binding</keyword>
<evidence type="ECO:0000313" key="14">
    <source>
        <dbReference type="Proteomes" id="UP000000845"/>
    </source>
</evidence>
<dbReference type="EMBL" id="CP001739">
    <property type="protein sequence ID" value="ACZ07181.1"/>
    <property type="molecule type" value="Genomic_DNA"/>
</dbReference>
<dbReference type="InterPro" id="IPR030378">
    <property type="entry name" value="G_CP_dom"/>
</dbReference>
<evidence type="ECO:0000256" key="2">
    <source>
        <dbReference type="ARBA" id="ARBA00022517"/>
    </source>
</evidence>
<organism evidence="13 14">
    <name type="scientific">Sebaldella termitidis (strain ATCC 33386 / NCTC 11300)</name>
    <dbReference type="NCBI Taxonomy" id="526218"/>
    <lineage>
        <taxon>Bacteria</taxon>
        <taxon>Fusobacteriati</taxon>
        <taxon>Fusobacteriota</taxon>
        <taxon>Fusobacteriia</taxon>
        <taxon>Fusobacteriales</taxon>
        <taxon>Leptotrichiaceae</taxon>
        <taxon>Sebaldella</taxon>
    </lineage>
</organism>
<evidence type="ECO:0000256" key="1">
    <source>
        <dbReference type="ARBA" id="ARBA00022490"/>
    </source>
</evidence>
<comment type="function">
    <text evidence="10">One of several proteins that assist in the late maturation steps of the functional core of the 30S ribosomal subunit. Helps release RbfA from mature subunits. May play a role in the assembly of ribosomal proteins into the subunit. Circularly permuted GTPase that catalyzes slow GTP hydrolysis, GTPase activity is stimulated by the 30S ribosomal subunit.</text>
</comment>
<dbReference type="SUPFAM" id="SSF52540">
    <property type="entry name" value="P-loop containing nucleoside triphosphate hydrolases"/>
    <property type="match status" value="1"/>
</dbReference>
<dbReference type="EC" id="3.6.1.-" evidence="10"/>
<feature type="binding site" evidence="10">
    <location>
        <position position="286"/>
    </location>
    <ligand>
        <name>Zn(2+)</name>
        <dbReference type="ChEBI" id="CHEBI:29105"/>
    </ligand>
</feature>
<dbReference type="RefSeq" id="WP_012859780.1">
    <property type="nucleotide sequence ID" value="NC_013517.1"/>
</dbReference>
<dbReference type="GO" id="GO:0005525">
    <property type="term" value="F:GTP binding"/>
    <property type="evidence" value="ECO:0007669"/>
    <property type="project" value="UniProtKB-UniRule"/>
</dbReference>
<keyword evidence="7 10" id="KW-0862">Zinc</keyword>
<dbReference type="KEGG" id="str:Sterm_0297"/>
<keyword evidence="6 10" id="KW-0378">Hydrolase</keyword>
<dbReference type="SUPFAM" id="SSF50249">
    <property type="entry name" value="Nucleic acid-binding proteins"/>
    <property type="match status" value="1"/>
</dbReference>
<feature type="binding site" evidence="10">
    <location>
        <begin position="150"/>
        <end position="153"/>
    </location>
    <ligand>
        <name>GTP</name>
        <dbReference type="ChEBI" id="CHEBI:37565"/>
    </ligand>
</feature>
<comment type="subunit">
    <text evidence="10">Monomer. Associates with 30S ribosomal subunit, binds 16S rRNA.</text>
</comment>
<evidence type="ECO:0000256" key="8">
    <source>
        <dbReference type="ARBA" id="ARBA00022884"/>
    </source>
</evidence>
<dbReference type="STRING" id="526218.Sterm_0297"/>
<sequence length="358" mass="40351">MYLNLKKYGLSDRFEQEASLYNNLFPARIIEQHRDLYKVVCEHGELIAGISGKLAYHAEDQMSFPAVGDWVMIDRTDNNSGNAVIKNILGRKSVFVRQTAGTSNEQQIVAANIDIIFICMSLNSDFNIRRIERYLAVTWDSMATPVIVLTKSDLCDDLQEKLDELSSVSIGIDVIVCSSEDENGYQAVSSYIEKGKTIAFIGSSGVGKSTLINRLAGDENQAVQEIRKGDDKGKHTTTYRQLKLLPNGGIVIDTPGMRELQLYTGDISKTFEDIEELAAQCKYKNCSHVSEPGCMVRNAIENGILSEERFGSYLKLQREMEYSNLNSRQTEQEKINRMFGSKKEMKNVMKHLKGRKNR</sequence>
<keyword evidence="14" id="KW-1185">Reference proteome</keyword>
<feature type="binding site" evidence="10">
    <location>
        <begin position="202"/>
        <end position="210"/>
    </location>
    <ligand>
        <name>GTP</name>
        <dbReference type="ChEBI" id="CHEBI:37565"/>
    </ligand>
</feature>
<evidence type="ECO:0000259" key="11">
    <source>
        <dbReference type="PROSITE" id="PS50936"/>
    </source>
</evidence>
<feature type="binding site" evidence="10">
    <location>
        <position position="294"/>
    </location>
    <ligand>
        <name>Zn(2+)</name>
        <dbReference type="ChEBI" id="CHEBI:29105"/>
    </ligand>
</feature>
<dbReference type="GO" id="GO:0046872">
    <property type="term" value="F:metal ion binding"/>
    <property type="evidence" value="ECO:0007669"/>
    <property type="project" value="UniProtKB-KW"/>
</dbReference>
<feature type="domain" description="CP-type G" evidence="12">
    <location>
        <begin position="103"/>
        <end position="260"/>
    </location>
</feature>
<dbReference type="InterPro" id="IPR010914">
    <property type="entry name" value="RsgA_GTPase_dom"/>
</dbReference>
<accession>D1ALR3</accession>